<accession>A0A494VTQ7</accession>
<keyword evidence="3" id="KW-1185">Reference proteome</keyword>
<protein>
    <submittedName>
        <fullName evidence="2">Uncharacterized protein</fullName>
    </submittedName>
</protein>
<name>A0A494VTQ7_9SPHI</name>
<feature type="signal peptide" evidence="1">
    <location>
        <begin position="1"/>
        <end position="33"/>
    </location>
</feature>
<feature type="chain" id="PRO_5019863811" evidence="1">
    <location>
        <begin position="34"/>
        <end position="64"/>
    </location>
</feature>
<proteinExistence type="predicted"/>
<organism evidence="2 3">
    <name type="scientific">Mucilaginibacter celer</name>
    <dbReference type="NCBI Taxonomy" id="2305508"/>
    <lineage>
        <taxon>Bacteria</taxon>
        <taxon>Pseudomonadati</taxon>
        <taxon>Bacteroidota</taxon>
        <taxon>Sphingobacteriia</taxon>
        <taxon>Sphingobacteriales</taxon>
        <taxon>Sphingobacteriaceae</taxon>
        <taxon>Mucilaginibacter</taxon>
    </lineage>
</organism>
<keyword evidence="1" id="KW-0732">Signal</keyword>
<evidence type="ECO:0000313" key="2">
    <source>
        <dbReference type="EMBL" id="AYL94778.1"/>
    </source>
</evidence>
<dbReference type="KEGG" id="muh:HYN43_005455"/>
<dbReference type="AlphaFoldDB" id="A0A494VTQ7"/>
<reference evidence="2 3" key="1">
    <citation type="submission" date="2018-10" db="EMBL/GenBank/DDBJ databases">
        <title>Genome sequencing of Mucilaginibacter sp. HYN0043.</title>
        <authorList>
            <person name="Kim M."/>
            <person name="Yi H."/>
        </authorList>
    </citation>
    <scope>NUCLEOTIDE SEQUENCE [LARGE SCALE GENOMIC DNA]</scope>
    <source>
        <strain evidence="2 3">HYN0043</strain>
    </source>
</reference>
<dbReference type="EMBL" id="CP032869">
    <property type="protein sequence ID" value="AYL94778.1"/>
    <property type="molecule type" value="Genomic_DNA"/>
</dbReference>
<gene>
    <name evidence="2" type="ORF">HYN43_005455</name>
</gene>
<dbReference type="Proteomes" id="UP000270046">
    <property type="component" value="Chromosome"/>
</dbReference>
<evidence type="ECO:0000313" key="3">
    <source>
        <dbReference type="Proteomes" id="UP000270046"/>
    </source>
</evidence>
<sequence>MPTNYFTINKIKNTMKKFILIAAVALSAGALSSATNKKENNEQIPVAKINSLASGFKRDLGSAD</sequence>
<evidence type="ECO:0000256" key="1">
    <source>
        <dbReference type="SAM" id="SignalP"/>
    </source>
</evidence>